<proteinExistence type="predicted"/>
<keyword evidence="1" id="KW-0175">Coiled coil</keyword>
<comment type="caution">
    <text evidence="2">The sequence shown here is derived from an EMBL/GenBank/DDBJ whole genome shotgun (WGS) entry which is preliminary data.</text>
</comment>
<feature type="coiled-coil region" evidence="1">
    <location>
        <begin position="39"/>
        <end position="83"/>
    </location>
</feature>
<sequence>MVSDEVMKLGEAVKALDEYLEMVNEGPDQYIYPDESYAASQLKYELEHVQESLEERLEEGAKDRELSEVVDNILDRANKAENE</sequence>
<keyword evidence="3" id="KW-1185">Reference proteome</keyword>
<dbReference type="RefSeq" id="WP_277523752.1">
    <property type="nucleotide sequence ID" value="NZ_JAMQOT010000008.1"/>
</dbReference>
<name>A0A9Q4L6T4_9EURY</name>
<dbReference type="EMBL" id="JAMQOT010000008">
    <property type="protein sequence ID" value="MDF9747612.1"/>
    <property type="molecule type" value="Genomic_DNA"/>
</dbReference>
<organism evidence="2 3">
    <name type="scientific">Natrinema salsiterrestre</name>
    <dbReference type="NCBI Taxonomy" id="2950540"/>
    <lineage>
        <taxon>Archaea</taxon>
        <taxon>Methanobacteriati</taxon>
        <taxon>Methanobacteriota</taxon>
        <taxon>Stenosarchaea group</taxon>
        <taxon>Halobacteria</taxon>
        <taxon>Halobacteriales</taxon>
        <taxon>Natrialbaceae</taxon>
        <taxon>Natrinema</taxon>
    </lineage>
</organism>
<accession>A0A9Q4L6T4</accession>
<protein>
    <submittedName>
        <fullName evidence="2">Uncharacterized protein</fullName>
    </submittedName>
</protein>
<evidence type="ECO:0000313" key="2">
    <source>
        <dbReference type="EMBL" id="MDF9747612.1"/>
    </source>
</evidence>
<evidence type="ECO:0000256" key="1">
    <source>
        <dbReference type="SAM" id="Coils"/>
    </source>
</evidence>
<dbReference type="AlphaFoldDB" id="A0A9Q4L6T4"/>
<gene>
    <name evidence="2" type="ORF">NDI89_18700</name>
</gene>
<evidence type="ECO:0000313" key="3">
    <source>
        <dbReference type="Proteomes" id="UP001154061"/>
    </source>
</evidence>
<reference evidence="2" key="1">
    <citation type="submission" date="2022-06" db="EMBL/GenBank/DDBJ databases">
        <title>Natrinema sp. a new haloarchaeum isolate from saline soil.</title>
        <authorList>
            <person name="Strakova D."/>
            <person name="Galisteo C."/>
            <person name="Sanchez-Porro C."/>
            <person name="Ventosa A."/>
        </authorList>
    </citation>
    <scope>NUCLEOTIDE SEQUENCE</scope>
    <source>
        <strain evidence="2">S1CR25-10</strain>
    </source>
</reference>
<dbReference type="Proteomes" id="UP001154061">
    <property type="component" value="Unassembled WGS sequence"/>
</dbReference>